<keyword evidence="1" id="KW-0812">Transmembrane</keyword>
<name>A0A2V5I5V0_ASPV1</name>
<gene>
    <name evidence="2" type="ORF">BO99DRAFT_343757</name>
</gene>
<proteinExistence type="predicted"/>
<keyword evidence="1" id="KW-0472">Membrane</keyword>
<keyword evidence="1" id="KW-1133">Transmembrane helix</keyword>
<dbReference type="InterPro" id="IPR051035">
    <property type="entry name" value="Mito_inheritance_9"/>
</dbReference>
<evidence type="ECO:0000313" key="3">
    <source>
        <dbReference type="Proteomes" id="UP000249829"/>
    </source>
</evidence>
<organism evidence="2 3">
    <name type="scientific">Aspergillus violaceofuscus (strain CBS 115571)</name>
    <dbReference type="NCBI Taxonomy" id="1450538"/>
    <lineage>
        <taxon>Eukaryota</taxon>
        <taxon>Fungi</taxon>
        <taxon>Dikarya</taxon>
        <taxon>Ascomycota</taxon>
        <taxon>Pezizomycotina</taxon>
        <taxon>Eurotiomycetes</taxon>
        <taxon>Eurotiomycetidae</taxon>
        <taxon>Eurotiales</taxon>
        <taxon>Aspergillaceae</taxon>
        <taxon>Aspergillus</taxon>
    </lineage>
</organism>
<dbReference type="GO" id="GO:0005739">
    <property type="term" value="C:mitochondrion"/>
    <property type="evidence" value="ECO:0007669"/>
    <property type="project" value="TreeGrafter"/>
</dbReference>
<evidence type="ECO:0000313" key="2">
    <source>
        <dbReference type="EMBL" id="PYI14976.1"/>
    </source>
</evidence>
<reference evidence="2 3" key="1">
    <citation type="submission" date="2018-02" db="EMBL/GenBank/DDBJ databases">
        <title>The genomes of Aspergillus section Nigri reveals drivers in fungal speciation.</title>
        <authorList>
            <consortium name="DOE Joint Genome Institute"/>
            <person name="Vesth T.C."/>
            <person name="Nybo J."/>
            <person name="Theobald S."/>
            <person name="Brandl J."/>
            <person name="Frisvad J.C."/>
            <person name="Nielsen K.F."/>
            <person name="Lyhne E.K."/>
            <person name="Kogle M.E."/>
            <person name="Kuo A."/>
            <person name="Riley R."/>
            <person name="Clum A."/>
            <person name="Nolan M."/>
            <person name="Lipzen A."/>
            <person name="Salamov A."/>
            <person name="Henrissat B."/>
            <person name="Wiebenga A."/>
            <person name="De vries R.P."/>
            <person name="Grigoriev I.V."/>
            <person name="Mortensen U.H."/>
            <person name="Andersen M.R."/>
            <person name="Baker S.E."/>
        </authorList>
    </citation>
    <scope>NUCLEOTIDE SEQUENCE [LARGE SCALE GENOMIC DNA]</scope>
    <source>
        <strain evidence="2 3">CBS 115571</strain>
    </source>
</reference>
<dbReference type="PANTHER" id="PTHR36091">
    <property type="entry name" value="ALTERED INHERITANCE OF MITOCHONDRIA PROTEIN 9, MITOCHONDRIAL"/>
    <property type="match status" value="1"/>
</dbReference>
<evidence type="ECO:0000256" key="1">
    <source>
        <dbReference type="SAM" id="Phobius"/>
    </source>
</evidence>
<feature type="non-terminal residue" evidence="2">
    <location>
        <position position="1"/>
    </location>
</feature>
<dbReference type="SUPFAM" id="SSF56112">
    <property type="entry name" value="Protein kinase-like (PK-like)"/>
    <property type="match status" value="1"/>
</dbReference>
<dbReference type="EMBL" id="KZ825198">
    <property type="protein sequence ID" value="PYI14976.1"/>
    <property type="molecule type" value="Genomic_DNA"/>
</dbReference>
<dbReference type="STRING" id="1450538.A0A2V5I5V0"/>
<sequence length="120" mass="13943">LYLLEQFLKFNMSVLSQIIAAVFGYLIYNLQTFAKLFKGGFNRVFKAIFSNKKYILIQLLYPSIVPKHYTIASQAVILDYLRLHSICIPKVYRWCSTKANPIEAEYIIIKKLNSTLLSNK</sequence>
<keyword evidence="3" id="KW-1185">Reference proteome</keyword>
<dbReference type="AlphaFoldDB" id="A0A2V5I5V0"/>
<protein>
    <submittedName>
        <fullName evidence="2">Uncharacterized protein</fullName>
    </submittedName>
</protein>
<dbReference type="PANTHER" id="PTHR36091:SF2">
    <property type="entry name" value="AMINOGLYCOSIDE PHOSPHOTRANSFERASE DOMAIN-CONTAINING PROTEIN"/>
    <property type="match status" value="1"/>
</dbReference>
<dbReference type="InterPro" id="IPR011009">
    <property type="entry name" value="Kinase-like_dom_sf"/>
</dbReference>
<feature type="transmembrane region" description="Helical" evidence="1">
    <location>
        <begin position="6"/>
        <end position="28"/>
    </location>
</feature>
<dbReference type="Proteomes" id="UP000249829">
    <property type="component" value="Unassembled WGS sequence"/>
</dbReference>
<accession>A0A2V5I5V0</accession>